<dbReference type="Pfam" id="PF14588">
    <property type="entry name" value="YjgF_endoribonc"/>
    <property type="match status" value="1"/>
</dbReference>
<organism evidence="2 3">
    <name type="scientific">Ramlibacter aurantiacus</name>
    <dbReference type="NCBI Taxonomy" id="2801330"/>
    <lineage>
        <taxon>Bacteria</taxon>
        <taxon>Pseudomonadati</taxon>
        <taxon>Pseudomonadota</taxon>
        <taxon>Betaproteobacteria</taxon>
        <taxon>Burkholderiales</taxon>
        <taxon>Comamonadaceae</taxon>
        <taxon>Ramlibacter</taxon>
    </lineage>
</organism>
<evidence type="ECO:0000259" key="1">
    <source>
        <dbReference type="Pfam" id="PF14588"/>
    </source>
</evidence>
<dbReference type="SUPFAM" id="SSF55298">
    <property type="entry name" value="YjgF-like"/>
    <property type="match status" value="1"/>
</dbReference>
<dbReference type="AlphaFoldDB" id="A0A936ZP61"/>
<dbReference type="CDD" id="cd02199">
    <property type="entry name" value="YjgF_YER057c_UK114_like_1"/>
    <property type="match status" value="1"/>
</dbReference>
<evidence type="ECO:0000313" key="2">
    <source>
        <dbReference type="EMBL" id="MBL0420955.1"/>
    </source>
</evidence>
<keyword evidence="3" id="KW-1185">Reference proteome</keyword>
<comment type="caution">
    <text evidence="2">The sequence shown here is derived from an EMBL/GenBank/DDBJ whole genome shotgun (WGS) entry which is preliminary data.</text>
</comment>
<dbReference type="InterPro" id="IPR035959">
    <property type="entry name" value="RutC-like_sf"/>
</dbReference>
<evidence type="ECO:0000313" key="3">
    <source>
        <dbReference type="Proteomes" id="UP000613011"/>
    </source>
</evidence>
<reference evidence="2" key="1">
    <citation type="submission" date="2021-01" db="EMBL/GenBank/DDBJ databases">
        <title>Ramlibacter sp. strain AW1 16S ribosomal RNA gene Genome sequencing and assembly.</title>
        <authorList>
            <person name="Kang M."/>
        </authorList>
    </citation>
    <scope>NUCLEOTIDE SEQUENCE</scope>
    <source>
        <strain evidence="2">AW1</strain>
    </source>
</reference>
<dbReference type="PANTHER" id="PTHR43760:SF1">
    <property type="entry name" value="ENDORIBONUCLEASE L-PSP_CHORISMATE MUTASE-LIKE DOMAIN-CONTAINING PROTEIN"/>
    <property type="match status" value="1"/>
</dbReference>
<proteinExistence type="predicted"/>
<sequence>MKIEQRLQELGIELPPIGQTIGTFVHAKRSGNLLFLSGKGPLYPNGERAKGKLGADMDLDQGYQHARQVGLLLIAAMKHALGDLDRVVDIIKVFGLVNATADYVDHFKVINGCSDLFMEVFGDKGTHARTAAGANSLPNGIPVEIEAIVEIRD</sequence>
<dbReference type="EMBL" id="JAEQNA010000003">
    <property type="protein sequence ID" value="MBL0420955.1"/>
    <property type="molecule type" value="Genomic_DNA"/>
</dbReference>
<name>A0A936ZP61_9BURK</name>
<accession>A0A936ZP61</accession>
<dbReference type="RefSeq" id="WP_201684018.1">
    <property type="nucleotide sequence ID" value="NZ_JAEQNA010000003.1"/>
</dbReference>
<gene>
    <name evidence="2" type="ORF">JI739_11410</name>
</gene>
<dbReference type="InterPro" id="IPR013813">
    <property type="entry name" value="Endoribo_LPSP/chorism_mut-like"/>
</dbReference>
<dbReference type="Proteomes" id="UP000613011">
    <property type="component" value="Unassembled WGS sequence"/>
</dbReference>
<feature type="domain" description="Endoribonuclease L-PSP/chorismate mutase-like" evidence="1">
    <location>
        <begin position="4"/>
        <end position="132"/>
    </location>
</feature>
<dbReference type="PANTHER" id="PTHR43760">
    <property type="entry name" value="ENDORIBONUCLEASE-RELATED"/>
    <property type="match status" value="1"/>
</dbReference>
<dbReference type="Gene3D" id="3.30.1330.40">
    <property type="entry name" value="RutC-like"/>
    <property type="match status" value="1"/>
</dbReference>
<protein>
    <submittedName>
        <fullName evidence="2">RidA family protein</fullName>
    </submittedName>
</protein>